<dbReference type="OrthoDB" id="2130750at2759"/>
<dbReference type="GO" id="GO:0005819">
    <property type="term" value="C:spindle"/>
    <property type="evidence" value="ECO:0007669"/>
    <property type="project" value="UniProtKB-SubCell"/>
</dbReference>
<feature type="compositionally biased region" description="Low complexity" evidence="9">
    <location>
        <begin position="115"/>
        <end position="134"/>
    </location>
</feature>
<dbReference type="Gene3D" id="2.30.30.190">
    <property type="entry name" value="CAP Gly-rich-like domain"/>
    <property type="match status" value="1"/>
</dbReference>
<keyword evidence="6" id="KW-0243">Dynein</keyword>
<evidence type="ECO:0000313" key="12">
    <source>
        <dbReference type="Proteomes" id="UP000728185"/>
    </source>
</evidence>
<feature type="compositionally biased region" description="Low complexity" evidence="9">
    <location>
        <begin position="89"/>
        <end position="101"/>
    </location>
</feature>
<keyword evidence="4" id="KW-0963">Cytoplasm</keyword>
<dbReference type="GO" id="GO:0008017">
    <property type="term" value="F:microtubule binding"/>
    <property type="evidence" value="ECO:0007669"/>
    <property type="project" value="UniProtKB-ARBA"/>
</dbReference>
<dbReference type="EMBL" id="LUCM01009782">
    <property type="protein sequence ID" value="KAA0186398.1"/>
    <property type="molecule type" value="Genomic_DNA"/>
</dbReference>
<dbReference type="PANTHER" id="PTHR18916">
    <property type="entry name" value="DYNACTIN 1-RELATED MICROTUBULE-BINDING"/>
    <property type="match status" value="1"/>
</dbReference>
<reference evidence="11" key="1">
    <citation type="submission" date="2019-05" db="EMBL/GenBank/DDBJ databases">
        <title>Annotation for the trematode Fasciolopsis buski.</title>
        <authorList>
            <person name="Choi Y.-J."/>
        </authorList>
    </citation>
    <scope>NUCLEOTIDE SEQUENCE</scope>
    <source>
        <strain evidence="11">HT</strain>
        <tissue evidence="11">Whole worm</tissue>
    </source>
</reference>
<evidence type="ECO:0000256" key="9">
    <source>
        <dbReference type="SAM" id="MobiDB-lite"/>
    </source>
</evidence>
<dbReference type="PANTHER" id="PTHR18916:SF6">
    <property type="entry name" value="DYNACTIN SUBUNIT 1"/>
    <property type="match status" value="1"/>
</dbReference>
<evidence type="ECO:0000256" key="3">
    <source>
        <dbReference type="ARBA" id="ARBA00016574"/>
    </source>
</evidence>
<dbReference type="SMART" id="SM01052">
    <property type="entry name" value="CAP_GLY"/>
    <property type="match status" value="1"/>
</dbReference>
<keyword evidence="12" id="KW-1185">Reference proteome</keyword>
<dbReference type="FunFam" id="2.30.30.190:FF:000003">
    <property type="entry name" value="dynactin subunit 1 isoform X1"/>
    <property type="match status" value="1"/>
</dbReference>
<comment type="similarity">
    <text evidence="2">Belongs to the dynactin 150 kDa subunit family.</text>
</comment>
<dbReference type="InterPro" id="IPR036859">
    <property type="entry name" value="CAP-Gly_dom_sf"/>
</dbReference>
<comment type="caution">
    <text evidence="11">The sequence shown here is derived from an EMBL/GenBank/DDBJ whole genome shotgun (WGS) entry which is preliminary data.</text>
</comment>
<feature type="region of interest" description="Disordered" evidence="9">
    <location>
        <begin position="78"/>
        <end position="134"/>
    </location>
</feature>
<keyword evidence="7" id="KW-0175">Coiled coil</keyword>
<sequence length="134" mass="13917">MSTEPKLRVGTRVEVVGKDCIGTVAYVGTTQFSTGKWIGVVLDEAKGKNNGVVQGKRYFTCEEDHGIFVRPTQLKSLDGGDDSSIMNLSTSVVSESSVTSEPETHLSEGTPGPKRAGSSSSLASGPRPSGGAKG</sequence>
<accession>A0A8E0VFC7</accession>
<dbReference type="AlphaFoldDB" id="A0A8E0VFC7"/>
<comment type="subcellular location">
    <subcellularLocation>
        <location evidence="1">Cytoplasm</location>
        <location evidence="1">Cytoskeleton</location>
        <location evidence="1">Spindle</location>
    </subcellularLocation>
</comment>
<dbReference type="SUPFAM" id="SSF74924">
    <property type="entry name" value="Cap-Gly domain"/>
    <property type="match status" value="1"/>
</dbReference>
<feature type="domain" description="CAP-Gly" evidence="10">
    <location>
        <begin position="28"/>
        <end position="70"/>
    </location>
</feature>
<keyword evidence="8" id="KW-0206">Cytoskeleton</keyword>
<gene>
    <name evidence="11" type="ORF">FBUS_07793</name>
</gene>
<dbReference type="InterPro" id="IPR000938">
    <property type="entry name" value="CAP-Gly_domain"/>
</dbReference>
<evidence type="ECO:0000256" key="4">
    <source>
        <dbReference type="ARBA" id="ARBA00022490"/>
    </source>
</evidence>
<dbReference type="Pfam" id="PF01302">
    <property type="entry name" value="CAP_GLY"/>
    <property type="match status" value="1"/>
</dbReference>
<proteinExistence type="inferred from homology"/>
<keyword evidence="5" id="KW-0493">Microtubule</keyword>
<name>A0A8E0VFC7_9TREM</name>
<evidence type="ECO:0000259" key="10">
    <source>
        <dbReference type="PROSITE" id="PS50245"/>
    </source>
</evidence>
<dbReference type="PROSITE" id="PS00845">
    <property type="entry name" value="CAP_GLY_1"/>
    <property type="match status" value="1"/>
</dbReference>
<organism evidence="11 12">
    <name type="scientific">Fasciolopsis buskii</name>
    <dbReference type="NCBI Taxonomy" id="27845"/>
    <lineage>
        <taxon>Eukaryota</taxon>
        <taxon>Metazoa</taxon>
        <taxon>Spiralia</taxon>
        <taxon>Lophotrochozoa</taxon>
        <taxon>Platyhelminthes</taxon>
        <taxon>Trematoda</taxon>
        <taxon>Digenea</taxon>
        <taxon>Plagiorchiida</taxon>
        <taxon>Echinostomata</taxon>
        <taxon>Echinostomatoidea</taxon>
        <taxon>Fasciolidae</taxon>
        <taxon>Fasciolopsis</taxon>
    </lineage>
</organism>
<evidence type="ECO:0000256" key="8">
    <source>
        <dbReference type="ARBA" id="ARBA00023212"/>
    </source>
</evidence>
<dbReference type="Proteomes" id="UP000728185">
    <property type="component" value="Unassembled WGS sequence"/>
</dbReference>
<evidence type="ECO:0000256" key="5">
    <source>
        <dbReference type="ARBA" id="ARBA00022701"/>
    </source>
</evidence>
<dbReference type="GO" id="GO:0030286">
    <property type="term" value="C:dynein complex"/>
    <property type="evidence" value="ECO:0007669"/>
    <property type="project" value="UniProtKB-KW"/>
</dbReference>
<evidence type="ECO:0000256" key="2">
    <source>
        <dbReference type="ARBA" id="ARBA00011010"/>
    </source>
</evidence>
<dbReference type="PROSITE" id="PS50245">
    <property type="entry name" value="CAP_GLY_2"/>
    <property type="match status" value="1"/>
</dbReference>
<evidence type="ECO:0000256" key="7">
    <source>
        <dbReference type="ARBA" id="ARBA00023054"/>
    </source>
</evidence>
<dbReference type="GO" id="GO:0005874">
    <property type="term" value="C:microtubule"/>
    <property type="evidence" value="ECO:0007669"/>
    <property type="project" value="UniProtKB-KW"/>
</dbReference>
<evidence type="ECO:0000313" key="11">
    <source>
        <dbReference type="EMBL" id="KAA0186398.1"/>
    </source>
</evidence>
<evidence type="ECO:0000256" key="6">
    <source>
        <dbReference type="ARBA" id="ARBA00023017"/>
    </source>
</evidence>
<evidence type="ECO:0000256" key="1">
    <source>
        <dbReference type="ARBA" id="ARBA00004186"/>
    </source>
</evidence>
<protein>
    <recommendedName>
        <fullName evidence="3">Dynactin subunit 1</fullName>
    </recommendedName>
</protein>